<dbReference type="InterPro" id="IPR000515">
    <property type="entry name" value="MetI-like"/>
</dbReference>
<evidence type="ECO:0000256" key="5">
    <source>
        <dbReference type="ARBA" id="ARBA00022597"/>
    </source>
</evidence>
<evidence type="ECO:0000256" key="10">
    <source>
        <dbReference type="RuleBase" id="RU367050"/>
    </source>
</evidence>
<dbReference type="Pfam" id="PF00528">
    <property type="entry name" value="BPD_transp_1"/>
    <property type="match status" value="1"/>
</dbReference>
<dbReference type="GO" id="GO:0042956">
    <property type="term" value="P:maltodextrin transmembrane transport"/>
    <property type="evidence" value="ECO:0007669"/>
    <property type="project" value="TreeGrafter"/>
</dbReference>
<dbReference type="STRING" id="1437603.GCA_000771525_00914"/>
<feature type="transmembrane region" description="Helical" evidence="9">
    <location>
        <begin position="294"/>
        <end position="318"/>
    </location>
</feature>
<evidence type="ECO:0000256" key="4">
    <source>
        <dbReference type="ARBA" id="ARBA00022475"/>
    </source>
</evidence>
<gene>
    <name evidence="12" type="ORF">BMON_0480</name>
</gene>
<feature type="domain" description="ABC transmembrane type-1" evidence="11">
    <location>
        <begin position="293"/>
        <end position="511"/>
    </location>
</feature>
<reference evidence="12 13" key="1">
    <citation type="submission" date="2014-03" db="EMBL/GenBank/DDBJ databases">
        <title>Genomics of Bifidobacteria.</title>
        <authorList>
            <person name="Ventura M."/>
            <person name="Milani C."/>
            <person name="Lugli G.A."/>
        </authorList>
    </citation>
    <scope>NUCLEOTIDE SEQUENCE [LARGE SCALE GENOMIC DNA]</scope>
    <source>
        <strain evidence="12 13">DSM 21395</strain>
    </source>
</reference>
<dbReference type="SUPFAM" id="SSF161098">
    <property type="entry name" value="MetI-like"/>
    <property type="match status" value="1"/>
</dbReference>
<dbReference type="PANTHER" id="PTHR47314:SF1">
    <property type="entry name" value="MALTOSE_MALTODEXTRIN TRANSPORT SYSTEM PERMEASE PROTEIN MALF"/>
    <property type="match status" value="1"/>
</dbReference>
<sequence length="522" mass="56412">MLTLGRTTSIPALLTKIIFLGLVLGLAVAIVPALISMRSWTMLAILVITVIAVFTIYTTRHCVPAKYLFPGTFFLVLFLLVPVIYTIQISTTNFGDGTRASKSETVSSIVSASVVRDDSLPTYTMSIGVSRHGDTTDDYVLLLVNSTTGRTYLGTTDRLSLMPTAQVTVKKGRIVAAKGYRILTAEQVNNAGDAITGMSVPVNAGKGVAIHTSGISSAYTGTENLVYDSSADTITDRSTGDVYSPRMVNGRYLFVDPQGRAVSQRSWLSSVGLANYTSLFTDSSIRGQLLTTSLWTLFFAVFSVAGTFLAGLLIALLFDEPRMIGRKVYRSLMVVPYAVPTFIGFLIWSTFFNKDFGLVNQLTGLHLDWFGNASLAKIAVRTANLWAGIPYMFLISTGALQSLPADVVEAARVDGARPIRLFFQIKMPLLLVSVAPLLVSSFAFNFNNYNAIALMTQGGPFSSDGSLFGGTDILISGIYRLAFGGSGARFGLAAAVSVLLFFITALMAIIQFRYTRKLEEIL</sequence>
<evidence type="ECO:0000256" key="8">
    <source>
        <dbReference type="ARBA" id="ARBA00023136"/>
    </source>
</evidence>
<comment type="caution">
    <text evidence="12">The sequence shown here is derived from an EMBL/GenBank/DDBJ whole genome shotgun (WGS) entry which is preliminary data.</text>
</comment>
<keyword evidence="13" id="KW-1185">Reference proteome</keyword>
<evidence type="ECO:0000313" key="12">
    <source>
        <dbReference type="EMBL" id="KFI79273.1"/>
    </source>
</evidence>
<accession>A0A087C7M3</accession>
<dbReference type="eggNOG" id="COG1175">
    <property type="taxonomic scope" value="Bacteria"/>
</dbReference>
<dbReference type="GO" id="GO:0015423">
    <property type="term" value="F:ABC-type maltose transporter activity"/>
    <property type="evidence" value="ECO:0007669"/>
    <property type="project" value="TreeGrafter"/>
</dbReference>
<keyword evidence="8 9" id="KW-0472">Membrane</keyword>
<dbReference type="SUPFAM" id="SSF160964">
    <property type="entry name" value="MalF N-terminal region-like"/>
    <property type="match status" value="1"/>
</dbReference>
<keyword evidence="7 9" id="KW-1133">Transmembrane helix</keyword>
<name>A0A087C7M3_9BIFI</name>
<dbReference type="Proteomes" id="UP000029082">
    <property type="component" value="Unassembled WGS sequence"/>
</dbReference>
<keyword evidence="5 10" id="KW-0762">Sugar transport</keyword>
<comment type="similarity">
    <text evidence="2 10">Belongs to the binding-protein-dependent transport system permease family. MalFG subfamily.</text>
</comment>
<evidence type="ECO:0000256" key="7">
    <source>
        <dbReference type="ARBA" id="ARBA00022989"/>
    </source>
</evidence>
<dbReference type="CDD" id="cd06261">
    <property type="entry name" value="TM_PBP2"/>
    <property type="match status" value="1"/>
</dbReference>
<organism evidence="12 13">
    <name type="scientific">Bifidobacterium mongoliense DSM 21395</name>
    <dbReference type="NCBI Taxonomy" id="1437603"/>
    <lineage>
        <taxon>Bacteria</taxon>
        <taxon>Bacillati</taxon>
        <taxon>Actinomycetota</taxon>
        <taxon>Actinomycetes</taxon>
        <taxon>Bifidobacteriales</taxon>
        <taxon>Bifidobacteriaceae</taxon>
        <taxon>Bifidobacterium</taxon>
    </lineage>
</organism>
<dbReference type="AlphaFoldDB" id="A0A087C7M3"/>
<comment type="function">
    <text evidence="10">Part of the ABC transporter complex MalEFGK involved in maltose/maltodextrin import. Probably responsible for the translocation of the substrate across the membrane.</text>
</comment>
<feature type="transmembrane region" description="Helical" evidence="9">
    <location>
        <begin position="429"/>
        <end position="446"/>
    </location>
</feature>
<evidence type="ECO:0000313" key="13">
    <source>
        <dbReference type="Proteomes" id="UP000029082"/>
    </source>
</evidence>
<dbReference type="InterPro" id="IPR035277">
    <property type="entry name" value="MalF_N"/>
</dbReference>
<dbReference type="Gene3D" id="1.10.3720.10">
    <property type="entry name" value="MetI-like"/>
    <property type="match status" value="1"/>
</dbReference>
<protein>
    <recommendedName>
        <fullName evidence="10">Maltose/maltodextrin transport system permease protein</fullName>
    </recommendedName>
</protein>
<evidence type="ECO:0000259" key="11">
    <source>
        <dbReference type="PROSITE" id="PS50928"/>
    </source>
</evidence>
<dbReference type="OrthoDB" id="9805974at2"/>
<keyword evidence="3 9" id="KW-0813">Transport</keyword>
<keyword evidence="4 10" id="KW-1003">Cell membrane</keyword>
<feature type="transmembrane region" description="Helical" evidence="9">
    <location>
        <begin position="12"/>
        <end position="34"/>
    </location>
</feature>
<evidence type="ECO:0000256" key="2">
    <source>
        <dbReference type="ARBA" id="ARBA00009047"/>
    </source>
</evidence>
<feature type="transmembrane region" description="Helical" evidence="9">
    <location>
        <begin position="67"/>
        <end position="85"/>
    </location>
</feature>
<dbReference type="Gene3D" id="1.20.58.370">
    <property type="entry name" value="MalF N-terminal region-like"/>
    <property type="match status" value="1"/>
</dbReference>
<comment type="subcellular location">
    <subcellularLocation>
        <location evidence="1 9">Cell membrane</location>
        <topology evidence="1 9">Multi-pass membrane protein</topology>
    </subcellularLocation>
</comment>
<dbReference type="GeneID" id="93095113"/>
<keyword evidence="6 9" id="KW-0812">Transmembrane</keyword>
<feature type="transmembrane region" description="Helical" evidence="9">
    <location>
        <begin position="40"/>
        <end position="58"/>
    </location>
</feature>
<dbReference type="EMBL" id="JGZE01000002">
    <property type="protein sequence ID" value="KFI79273.1"/>
    <property type="molecule type" value="Genomic_DNA"/>
</dbReference>
<dbReference type="PROSITE" id="PS50928">
    <property type="entry name" value="ABC_TM1"/>
    <property type="match status" value="1"/>
</dbReference>
<feature type="transmembrane region" description="Helical" evidence="9">
    <location>
        <begin position="389"/>
        <end position="408"/>
    </location>
</feature>
<dbReference type="Pfam" id="PF16296">
    <property type="entry name" value="TM_PBP2_N"/>
    <property type="match status" value="1"/>
</dbReference>
<evidence type="ECO:0000256" key="3">
    <source>
        <dbReference type="ARBA" id="ARBA00022448"/>
    </source>
</evidence>
<dbReference type="PANTHER" id="PTHR47314">
    <property type="entry name" value="MALTOSE/MALTODEXTRIN TRANSPORT SYSTEM PERMEASE PROTEIN MALF"/>
    <property type="match status" value="1"/>
</dbReference>
<dbReference type="InterPro" id="IPR032550">
    <property type="entry name" value="TM_PBP2_N"/>
</dbReference>
<dbReference type="InterPro" id="IPR035906">
    <property type="entry name" value="MetI-like_sf"/>
</dbReference>
<proteinExistence type="inferred from homology"/>
<feature type="transmembrane region" description="Helical" evidence="9">
    <location>
        <begin position="330"/>
        <end position="351"/>
    </location>
</feature>
<dbReference type="GO" id="GO:1990060">
    <property type="term" value="C:maltose transport complex"/>
    <property type="evidence" value="ECO:0007669"/>
    <property type="project" value="TreeGrafter"/>
</dbReference>
<dbReference type="RefSeq" id="WP_033513679.1">
    <property type="nucleotide sequence ID" value="NZ_JDUO01000023.1"/>
</dbReference>
<evidence type="ECO:0000256" key="9">
    <source>
        <dbReference type="RuleBase" id="RU363032"/>
    </source>
</evidence>
<evidence type="ECO:0000256" key="1">
    <source>
        <dbReference type="ARBA" id="ARBA00004651"/>
    </source>
</evidence>
<evidence type="ECO:0000256" key="6">
    <source>
        <dbReference type="ARBA" id="ARBA00022692"/>
    </source>
</evidence>
<feature type="transmembrane region" description="Helical" evidence="9">
    <location>
        <begin position="490"/>
        <end position="512"/>
    </location>
</feature>